<sequence length="635" mass="71533">MFHPVLLPESLSTHVRSLNLSYISAACFTCTVWDHVLTFPGEVNYIWRAKASSYFTRIMFILNAYSTHVGIGILMWSAFLATRGTYHELCLLCHYLTPFLYRCAQLCVGYIMVVGILMLTSTAVTNVCIALRVYNLWERGKTSTYVLWGGLIPIYACVLVFSILTLRWIYSNVYDNQSHVCFLGDTTWYLMALLIALLVSDIFMLVMIILNALARPYRHGSEVFRRFRRDGVASFSVLAGLRLLGIILAMTLPAEAMFAAPVVQWAVSSVLLSRIILQSEEMKLKVAQERLGWTRDHDYELTAIVFSDPSHLLIMHASWTSLLLTTCSFLHPSMDSLVSIDALRAALSTAVATSYITVACFICALWDHALTFSDEVTYVWKADVNLTTVSFVFNRYSAHVGLGFLVWYETQFNAKTASSDSSNSFTSNSCVRYMVAAGALMLISLAVTNAVIALRVYNLWERGKYPTIVIWGGLTVIYTCVIIFSVIALRWLPANAFDKQLNTCFLFKTNWAITGVLTALLASDIFMLIMMVLNAFAQPYRHGSDVIRRFRLDGVVNFSMLTGLRLLGIILTVTLPPASIFIAPIVQWPLNTIFLSRLILRTEKMKTQIAQERYAVVRDYELAAVTRIDGSKSRW</sequence>
<keyword evidence="2" id="KW-1185">Reference proteome</keyword>
<evidence type="ECO:0000313" key="2">
    <source>
        <dbReference type="Proteomes" id="UP001148662"/>
    </source>
</evidence>
<name>A0ACC1TC96_9APHY</name>
<dbReference type="Proteomes" id="UP001148662">
    <property type="component" value="Unassembled WGS sequence"/>
</dbReference>
<dbReference type="EMBL" id="JANHOG010000127">
    <property type="protein sequence ID" value="KAJ3557849.1"/>
    <property type="molecule type" value="Genomic_DNA"/>
</dbReference>
<proteinExistence type="predicted"/>
<accession>A0ACC1TC96</accession>
<protein>
    <submittedName>
        <fullName evidence="1">Uncharacterized protein</fullName>
    </submittedName>
</protein>
<gene>
    <name evidence="1" type="ORF">NM688_g1249</name>
</gene>
<reference evidence="1" key="1">
    <citation type="submission" date="2022-07" db="EMBL/GenBank/DDBJ databases">
        <title>Genome Sequence of Phlebia brevispora.</title>
        <authorList>
            <person name="Buettner E."/>
        </authorList>
    </citation>
    <scope>NUCLEOTIDE SEQUENCE</scope>
    <source>
        <strain evidence="1">MPL23</strain>
    </source>
</reference>
<evidence type="ECO:0000313" key="1">
    <source>
        <dbReference type="EMBL" id="KAJ3557849.1"/>
    </source>
</evidence>
<organism evidence="1 2">
    <name type="scientific">Phlebia brevispora</name>
    <dbReference type="NCBI Taxonomy" id="194682"/>
    <lineage>
        <taxon>Eukaryota</taxon>
        <taxon>Fungi</taxon>
        <taxon>Dikarya</taxon>
        <taxon>Basidiomycota</taxon>
        <taxon>Agaricomycotina</taxon>
        <taxon>Agaricomycetes</taxon>
        <taxon>Polyporales</taxon>
        <taxon>Meruliaceae</taxon>
        <taxon>Phlebia</taxon>
    </lineage>
</organism>
<comment type="caution">
    <text evidence="1">The sequence shown here is derived from an EMBL/GenBank/DDBJ whole genome shotgun (WGS) entry which is preliminary data.</text>
</comment>